<dbReference type="Proteomes" id="UP000292564">
    <property type="component" value="Unassembled WGS sequence"/>
</dbReference>
<feature type="region of interest" description="Disordered" evidence="1">
    <location>
        <begin position="1"/>
        <end position="269"/>
    </location>
</feature>
<keyword evidence="2" id="KW-0472">Membrane</keyword>
<feature type="compositionally biased region" description="Polar residues" evidence="1">
    <location>
        <begin position="176"/>
        <end position="226"/>
    </location>
</feature>
<feature type="compositionally biased region" description="Pro residues" evidence="1">
    <location>
        <begin position="41"/>
        <end position="50"/>
    </location>
</feature>
<feature type="compositionally biased region" description="Pro residues" evidence="1">
    <location>
        <begin position="134"/>
        <end position="146"/>
    </location>
</feature>
<reference evidence="3 4" key="1">
    <citation type="submission" date="2019-02" db="EMBL/GenBank/DDBJ databases">
        <title>Sequencing the genomes of 1000 actinobacteria strains.</title>
        <authorList>
            <person name="Klenk H.-P."/>
        </authorList>
    </citation>
    <scope>NUCLEOTIDE SEQUENCE [LARGE SCALE GENOMIC DNA]</scope>
    <source>
        <strain evidence="3 4">DSM 45162</strain>
    </source>
</reference>
<keyword evidence="2" id="KW-1133">Transmembrane helix</keyword>
<dbReference type="AlphaFoldDB" id="A0A4Q7ZKV8"/>
<proteinExistence type="predicted"/>
<sequence>MYGRPAPPAEEENLAPVTPFPGRRADEAASELGGPSQDLPPLGPKTPPPGGNQGPARAAASARVAPPFAPASPAPEQPGGPYQEFAGRGQDNPLDRYGEDTTDMAGRNPVDKPYVPEPALPSMHSRPPLADGFPPRPAPDAAPQPGLPGDRAKLGGVFPGPATRATVTPPGPDATAQWSGTPGSEATAQWSGASGSDATAQWSGASGSDATAQWSGTPGSDATAQWSGPPRPEGGAAWPGSAGQPEAAAAPGPADALAPTPDKPDTPAPNVRVLPVTVVVVLGAAIVLGLVFGLVWLISRGSDSSDGGFSVSQGECVKRSGDAAVKAACGDAGAFQVVSIVEAKEQCPDAGQPYVLNPSGDKTQVLCLKPNS</sequence>
<protein>
    <submittedName>
        <fullName evidence="3">Uncharacterized protein</fullName>
    </submittedName>
</protein>
<comment type="caution">
    <text evidence="3">The sequence shown here is derived from an EMBL/GenBank/DDBJ whole genome shotgun (WGS) entry which is preliminary data.</text>
</comment>
<keyword evidence="2" id="KW-0812">Transmembrane</keyword>
<evidence type="ECO:0000313" key="4">
    <source>
        <dbReference type="Proteomes" id="UP000292564"/>
    </source>
</evidence>
<evidence type="ECO:0000256" key="1">
    <source>
        <dbReference type="SAM" id="MobiDB-lite"/>
    </source>
</evidence>
<accession>A0A4Q7ZKV8</accession>
<gene>
    <name evidence="3" type="ORF">EV385_2707</name>
</gene>
<dbReference type="EMBL" id="SHKY01000001">
    <property type="protein sequence ID" value="RZU50915.1"/>
    <property type="molecule type" value="Genomic_DNA"/>
</dbReference>
<name>A0A4Q7ZKV8_9ACTN</name>
<keyword evidence="4" id="KW-1185">Reference proteome</keyword>
<evidence type="ECO:0000256" key="2">
    <source>
        <dbReference type="SAM" id="Phobius"/>
    </source>
</evidence>
<feature type="transmembrane region" description="Helical" evidence="2">
    <location>
        <begin position="273"/>
        <end position="298"/>
    </location>
</feature>
<feature type="compositionally biased region" description="Low complexity" evidence="1">
    <location>
        <begin position="55"/>
        <end position="66"/>
    </location>
</feature>
<evidence type="ECO:0000313" key="3">
    <source>
        <dbReference type="EMBL" id="RZU50915.1"/>
    </source>
</evidence>
<feature type="compositionally biased region" description="Low complexity" evidence="1">
    <location>
        <begin position="239"/>
        <end position="260"/>
    </location>
</feature>
<feature type="compositionally biased region" description="Pro residues" evidence="1">
    <location>
        <begin position="67"/>
        <end position="78"/>
    </location>
</feature>
<organism evidence="3 4">
    <name type="scientific">Krasilnikovia cinnamomea</name>
    <dbReference type="NCBI Taxonomy" id="349313"/>
    <lineage>
        <taxon>Bacteria</taxon>
        <taxon>Bacillati</taxon>
        <taxon>Actinomycetota</taxon>
        <taxon>Actinomycetes</taxon>
        <taxon>Micromonosporales</taxon>
        <taxon>Micromonosporaceae</taxon>
        <taxon>Krasilnikovia</taxon>
    </lineage>
</organism>